<dbReference type="AlphaFoldDB" id="A0A3M6WVE5"/>
<feature type="region of interest" description="Disordered" evidence="1">
    <location>
        <begin position="631"/>
        <end position="658"/>
    </location>
</feature>
<dbReference type="Gene3D" id="3.40.50.10330">
    <property type="entry name" value="Probable inorganic polyphosphate/atp-NAD kinase, domain 1"/>
    <property type="match status" value="1"/>
</dbReference>
<proteinExistence type="predicted"/>
<name>A0A3M6WVE5_HORWE</name>
<sequence>MSSGHNDDQSQIRGSILKKYPCESNDLTVSPLRDSSRGKVDNEDVLISYRLERRDYHHTGALFDCIVWHKTYSGHDDDTYAIGVIALKYVVGIHPLGGRHSGEYSLLFVHPSEDSNISHSMNLNLRSVTIVDPPEDFLSDFVCSEKPEHLCVPQTYSYPNLHVLLSHTVDTKITASTWETLVQPLLGHFALSQHADYAVHDIFSEDKIFDFVSSLLLPRSTQGTRQTVILLGGDDAVTGILNAMLSTGPTSYLDHKHPAAKTKPYDIPGFVKPTLGLIPCGANNILAHNKYITDVHEKTQKAIEAAYNQGAHVRDTWVGYHDIRKMRIETDGTGDERERLFCVDGKLISVEKAGWMEVTAMDQYREGVLDLIFMEWEGSELSIGEEQRLAILPIRKRRGCTVLNDSVSALGQYCSPNWTMNLNQYPCYADCDEEQQNVTNLSKGVDLSFYDRKYCYAIANQPLDLTNGTDSLEFGPIFQALADCSSNGVPRGGYPCVYFVAVEDNTDIEQFVSCLANNDAAPSFNTTGFILDAYCVPSAEAQQNGEEVQVARQNSTASSITASSSTSTATGTAATSLETSGANLDAGVGWLQLGLLGLGLWAVVLRIKLADSSKAWGTLLHLKEADTTAAAATEEVGKNGERRENDSYAESAGQSVTA</sequence>
<evidence type="ECO:0000256" key="1">
    <source>
        <dbReference type="SAM" id="MobiDB-lite"/>
    </source>
</evidence>
<protein>
    <recommendedName>
        <fullName evidence="4">DAGKc domain-containing protein</fullName>
    </recommendedName>
</protein>
<dbReference type="InterPro" id="IPR017438">
    <property type="entry name" value="ATP-NAD_kinase_N"/>
</dbReference>
<organism evidence="2 3">
    <name type="scientific">Hortaea werneckii</name>
    <name type="common">Black yeast</name>
    <name type="synonym">Cladosporium werneckii</name>
    <dbReference type="NCBI Taxonomy" id="91943"/>
    <lineage>
        <taxon>Eukaryota</taxon>
        <taxon>Fungi</taxon>
        <taxon>Dikarya</taxon>
        <taxon>Ascomycota</taxon>
        <taxon>Pezizomycotina</taxon>
        <taxon>Dothideomycetes</taxon>
        <taxon>Dothideomycetidae</taxon>
        <taxon>Mycosphaerellales</taxon>
        <taxon>Teratosphaeriaceae</taxon>
        <taxon>Hortaea</taxon>
    </lineage>
</organism>
<evidence type="ECO:0000313" key="3">
    <source>
        <dbReference type="Proteomes" id="UP000281245"/>
    </source>
</evidence>
<dbReference type="OrthoDB" id="10325507at2759"/>
<feature type="compositionally biased region" description="Basic and acidic residues" evidence="1">
    <location>
        <begin position="635"/>
        <end position="646"/>
    </location>
</feature>
<dbReference type="EMBL" id="QWIJ01000455">
    <property type="protein sequence ID" value="RMX82166.1"/>
    <property type="molecule type" value="Genomic_DNA"/>
</dbReference>
<dbReference type="Proteomes" id="UP000281245">
    <property type="component" value="Unassembled WGS sequence"/>
</dbReference>
<reference evidence="2 3" key="1">
    <citation type="journal article" date="2018" name="BMC Genomics">
        <title>Genomic evidence for intraspecific hybridization in a clonal and extremely halotolerant yeast.</title>
        <authorList>
            <person name="Gostincar C."/>
            <person name="Stajich J.E."/>
            <person name="Zupancic J."/>
            <person name="Zalar P."/>
            <person name="Gunde-Cimerman N."/>
        </authorList>
    </citation>
    <scope>NUCLEOTIDE SEQUENCE [LARGE SCALE GENOMIC DNA]</scope>
    <source>
        <strain evidence="2 3">EXF-6656</strain>
    </source>
</reference>
<evidence type="ECO:0008006" key="4">
    <source>
        <dbReference type="Google" id="ProtNLM"/>
    </source>
</evidence>
<comment type="caution">
    <text evidence="2">The sequence shown here is derived from an EMBL/GenBank/DDBJ whole genome shotgun (WGS) entry which is preliminary data.</text>
</comment>
<accession>A0A3M6WVE5</accession>
<evidence type="ECO:0000313" key="2">
    <source>
        <dbReference type="EMBL" id="RMX82166.1"/>
    </source>
</evidence>
<gene>
    <name evidence="2" type="ORF">D0869_06259</name>
</gene>